<dbReference type="InterPro" id="IPR003423">
    <property type="entry name" value="OMP_efflux"/>
</dbReference>
<dbReference type="EMBL" id="CP067393">
    <property type="protein sequence ID" value="QQP86474.1"/>
    <property type="molecule type" value="Genomic_DNA"/>
</dbReference>
<proteinExistence type="inferred from homology"/>
<keyword evidence="10" id="KW-1185">Reference proteome</keyword>
<dbReference type="Gene3D" id="1.20.1600.10">
    <property type="entry name" value="Outer membrane efflux proteins (OEP)"/>
    <property type="match status" value="1"/>
</dbReference>
<evidence type="ECO:0000256" key="1">
    <source>
        <dbReference type="ARBA" id="ARBA00004459"/>
    </source>
</evidence>
<keyword evidence="7" id="KW-0449">Lipoprotein</keyword>
<keyword evidence="5" id="KW-0564">Palmitate</keyword>
<keyword evidence="8" id="KW-0175">Coiled coil</keyword>
<comment type="similarity">
    <text evidence="2">Belongs to the outer membrane factor (OMF) (TC 1.B.17) family.</text>
</comment>
<dbReference type="SUPFAM" id="SSF56954">
    <property type="entry name" value="Outer membrane efflux proteins (OEP)"/>
    <property type="match status" value="1"/>
</dbReference>
<evidence type="ECO:0000256" key="7">
    <source>
        <dbReference type="ARBA" id="ARBA00023288"/>
    </source>
</evidence>
<evidence type="ECO:0000313" key="9">
    <source>
        <dbReference type="EMBL" id="QQP86474.1"/>
    </source>
</evidence>
<dbReference type="NCBIfam" id="NF047721">
    <property type="entry name" value="ToxDrgExpTdeA"/>
    <property type="match status" value="1"/>
</dbReference>
<accession>A0A974NH22</accession>
<dbReference type="Proteomes" id="UP000595278">
    <property type="component" value="Chromosome"/>
</dbReference>
<keyword evidence="3" id="KW-1134">Transmembrane beta strand</keyword>
<evidence type="ECO:0000256" key="6">
    <source>
        <dbReference type="ARBA" id="ARBA00023237"/>
    </source>
</evidence>
<keyword evidence="6" id="KW-0998">Cell outer membrane</keyword>
<evidence type="ECO:0000256" key="4">
    <source>
        <dbReference type="ARBA" id="ARBA00022692"/>
    </source>
</evidence>
<dbReference type="AlphaFoldDB" id="A0A974NH22"/>
<keyword evidence="3" id="KW-0472">Membrane</keyword>
<dbReference type="KEGG" id="eaz:JHT90_04335"/>
<dbReference type="PANTHER" id="PTHR30203:SF32">
    <property type="entry name" value="CATION EFFLUX SYSTEM PROTEIN CUSC"/>
    <property type="match status" value="1"/>
</dbReference>
<feature type="coiled-coil region" evidence="8">
    <location>
        <begin position="217"/>
        <end position="244"/>
    </location>
</feature>
<evidence type="ECO:0000256" key="5">
    <source>
        <dbReference type="ARBA" id="ARBA00023139"/>
    </source>
</evidence>
<dbReference type="Gene3D" id="2.20.200.10">
    <property type="entry name" value="Outer membrane efflux proteins (OEP)"/>
    <property type="match status" value="1"/>
</dbReference>
<dbReference type="InterPro" id="IPR010131">
    <property type="entry name" value="MdtP/NodT-like"/>
</dbReference>
<evidence type="ECO:0000313" key="10">
    <source>
        <dbReference type="Proteomes" id="UP000595278"/>
    </source>
</evidence>
<sequence>MNKYSVTLFTLTFILFITGCTSTKNPDEQLKERVQLTEDILKRYKIDEHWWQVYNDQQLNQIIELAMKNNIDLAKRAVDINRALYQANLIGEDLVPTFSAGTDGSIQKNIKTGDASTRLFSGNINISYEVDLWQRIANTVSAQQWEYAATIQDRETTRLALINNVVDAYYHLMYLQQAITITEQNIENYQQISQLVSYKYQYGRVSSLDPAQAKQAILNARNNLIDLQNQLKNTEQTLRDLLNLKPTDPLLINYPDLLTLQLPKVDLNVPLSVIANRPDLRAAEYRLQKASLDLKATEKSWYPTITLGAAVSSSSDKARTTFDLPFASGNIAINLPFLEWNRIRWRVKISKEDYESIRLDLEKAITTALNEISTYYYNYTNAQASLANLQDKYNYDVEITQYYDIRYQQGAGELKDWLDALNTETNTKISLLANRYQLIQYENQIYKAIAGRYIE</sequence>
<dbReference type="Pfam" id="PF02321">
    <property type="entry name" value="OEP"/>
    <property type="match status" value="2"/>
</dbReference>
<protein>
    <submittedName>
        <fullName evidence="9">TolC family protein</fullName>
    </submittedName>
</protein>
<organism evidence="9 10">
    <name type="scientific">Entomomonas asaccharolytica</name>
    <dbReference type="NCBI Taxonomy" id="2785331"/>
    <lineage>
        <taxon>Bacteria</taxon>
        <taxon>Pseudomonadati</taxon>
        <taxon>Pseudomonadota</taxon>
        <taxon>Gammaproteobacteria</taxon>
        <taxon>Pseudomonadales</taxon>
        <taxon>Pseudomonadaceae</taxon>
        <taxon>Entomomonas</taxon>
    </lineage>
</organism>
<name>A0A974NH22_9GAMM</name>
<dbReference type="PANTHER" id="PTHR30203">
    <property type="entry name" value="OUTER MEMBRANE CATION EFFLUX PROTEIN"/>
    <property type="match status" value="1"/>
</dbReference>
<comment type="subcellular location">
    <subcellularLocation>
        <location evidence="1">Cell outer membrane</location>
        <topology evidence="1">Lipid-anchor</topology>
    </subcellularLocation>
</comment>
<reference evidence="9 10" key="1">
    <citation type="submission" date="2021-01" db="EMBL/GenBank/DDBJ databases">
        <title>Entomomonas sp. F2A isolated from a house cricket (Acheta domesticus).</title>
        <authorList>
            <person name="Spergser J."/>
            <person name="Busse H.-J."/>
        </authorList>
    </citation>
    <scope>NUCLEOTIDE SEQUENCE [LARGE SCALE GENOMIC DNA]</scope>
    <source>
        <strain evidence="9 10">F2A</strain>
    </source>
</reference>
<evidence type="ECO:0000256" key="3">
    <source>
        <dbReference type="ARBA" id="ARBA00022452"/>
    </source>
</evidence>
<evidence type="ECO:0000256" key="8">
    <source>
        <dbReference type="SAM" id="Coils"/>
    </source>
</evidence>
<dbReference type="GO" id="GO:0009279">
    <property type="term" value="C:cell outer membrane"/>
    <property type="evidence" value="ECO:0007669"/>
    <property type="project" value="UniProtKB-SubCell"/>
</dbReference>
<dbReference type="GO" id="GO:0015562">
    <property type="term" value="F:efflux transmembrane transporter activity"/>
    <property type="evidence" value="ECO:0007669"/>
    <property type="project" value="InterPro"/>
</dbReference>
<keyword evidence="4" id="KW-0812">Transmembrane</keyword>
<dbReference type="RefSeq" id="WP_201094579.1">
    <property type="nucleotide sequence ID" value="NZ_CP067393.1"/>
</dbReference>
<dbReference type="PROSITE" id="PS51257">
    <property type="entry name" value="PROKAR_LIPOPROTEIN"/>
    <property type="match status" value="1"/>
</dbReference>
<gene>
    <name evidence="9" type="ORF">JHT90_04335</name>
</gene>
<evidence type="ECO:0000256" key="2">
    <source>
        <dbReference type="ARBA" id="ARBA00007613"/>
    </source>
</evidence>